<dbReference type="Pfam" id="PF00082">
    <property type="entry name" value="Peptidase_S8"/>
    <property type="match status" value="1"/>
</dbReference>
<feature type="region of interest" description="Disordered" evidence="11">
    <location>
        <begin position="607"/>
        <end position="641"/>
    </location>
</feature>
<dbReference type="SUPFAM" id="SSF49785">
    <property type="entry name" value="Galactose-binding domain-like"/>
    <property type="match status" value="1"/>
</dbReference>
<feature type="domain" description="P/Homo B" evidence="13">
    <location>
        <begin position="472"/>
        <end position="608"/>
    </location>
</feature>
<evidence type="ECO:0000256" key="12">
    <source>
        <dbReference type="SAM" id="SignalP"/>
    </source>
</evidence>
<dbReference type="InterPro" id="IPR022398">
    <property type="entry name" value="Peptidase_S8_His-AS"/>
</dbReference>
<feature type="active site" description="Charge relay system" evidence="10">
    <location>
        <position position="179"/>
    </location>
</feature>
<keyword evidence="15" id="KW-1185">Reference proteome</keyword>
<dbReference type="Gene3D" id="3.40.50.200">
    <property type="entry name" value="Peptidase S8/S53 domain"/>
    <property type="match status" value="1"/>
</dbReference>
<feature type="signal peptide" evidence="12">
    <location>
        <begin position="1"/>
        <end position="28"/>
    </location>
</feature>
<evidence type="ECO:0000256" key="10">
    <source>
        <dbReference type="PROSITE-ProRule" id="PRU01240"/>
    </source>
</evidence>
<feature type="compositionally biased region" description="Low complexity" evidence="11">
    <location>
        <begin position="623"/>
        <end position="637"/>
    </location>
</feature>
<protein>
    <recommendedName>
        <fullName evidence="13">P/Homo B domain-containing protein</fullName>
    </recommendedName>
</protein>
<feature type="active site" description="Charge relay system" evidence="10">
    <location>
        <position position="220"/>
    </location>
</feature>
<gene>
    <name evidence="14" type="ORF">PEVE_00015396</name>
</gene>
<sequence>MFRVVRSWGLANVILCVLLTAWPLKTNGYTLPLDKNAGKVFTNGWAIKVEGGIEIAKRIARSHGFDKVEPIGTLDNFFHLVHSEEPHRSRRSADERTQLLIEDPQVMWAEQQHEKIRVKRGHFHDRMTARGIVPRFNDPLWDGQWYLDDKRADQDLDIHVLPVWNQDITGKGVVVTILDDGIEHNHTDLIRNYDPDASWDVNGEDGDPFPRYDPTNENKHGTRCAGEVAAQANNSVCGVGVAYNAKIGGVRMLDGRVTDKVEAASLSLNPQFIDIYSASWGPSDDGATVEGPGTLAAAAFENGITKGRGGLGSIFVWASGNGGRHEDSCNCDGYTDSIYTLSISSASDHGESPWYSESCSSTLATTFSSGAHGEKRIVTTDLHNVCTERHTGTSASAPLAAGIIALALEVNPRLTWRDVQHIVVWTSNWEPLKHDQDWSPNGVGLHVNRKFGFGLLVAEKIVELAKPNTFKTVPEKTICRGQINQDRKPIKYNEPLKITMHSNGCSGTKAEIRYLEHVQLLLSLDYSRRGDLVAYLTSPMGTKSCLLSIRKEDLSDEGFTKWPFMTTHSWGEDPRGTWTLEIKDLGDNRPNHGTLTEWQLILHGTKEKPNHQTIAHPDKPRDSVPVPETSPSSSPQVPRGPTYTFGSIPVTPESPVKYVAPQVVTYTAPPAPNPAVLTLAAQSLVQQQVQKPQSNQFVPNTKQTVQVGRTYPQQANIAAESVYSAVQPIHSNYIVPSNYHENPIANYYHYTNSRGYLPQVRNPVVPQATDQLGFHRISWSEAAAAAYRSRLPFNNYANYLRTLGRRGAGRDIEHLKSKKNKLKRT</sequence>
<evidence type="ECO:0000313" key="15">
    <source>
        <dbReference type="Proteomes" id="UP001159427"/>
    </source>
</evidence>
<dbReference type="InterPro" id="IPR036852">
    <property type="entry name" value="Peptidase_S8/S53_dom_sf"/>
</dbReference>
<comment type="caution">
    <text evidence="14">The sequence shown here is derived from an EMBL/GenBank/DDBJ whole genome shotgun (WGS) entry which is preliminary data.</text>
</comment>
<dbReference type="CDD" id="cd04059">
    <property type="entry name" value="Peptidases_S8_Protein_convertases_Kexins_Furin-like"/>
    <property type="match status" value="1"/>
</dbReference>
<keyword evidence="5 10" id="KW-0378">Hydrolase</keyword>
<dbReference type="InterPro" id="IPR023828">
    <property type="entry name" value="Peptidase_S8_Ser-AS"/>
</dbReference>
<evidence type="ECO:0000256" key="5">
    <source>
        <dbReference type="ARBA" id="ARBA00022801"/>
    </source>
</evidence>
<dbReference type="InterPro" id="IPR034182">
    <property type="entry name" value="Kexin/furin"/>
</dbReference>
<dbReference type="PROSITE" id="PS00137">
    <property type="entry name" value="SUBTILASE_HIS"/>
    <property type="match status" value="1"/>
</dbReference>
<dbReference type="Gene3D" id="3.30.70.850">
    <property type="entry name" value="Peptidase S8, pro-domain"/>
    <property type="match status" value="1"/>
</dbReference>
<keyword evidence="8" id="KW-0865">Zymogen</keyword>
<feature type="active site" description="Charge relay system" evidence="10">
    <location>
        <position position="394"/>
    </location>
</feature>
<feature type="compositionally biased region" description="Basic and acidic residues" evidence="11">
    <location>
        <begin position="607"/>
        <end position="622"/>
    </location>
</feature>
<dbReference type="InterPro" id="IPR038466">
    <property type="entry name" value="S8_pro-domain_sf"/>
</dbReference>
<dbReference type="PANTHER" id="PTHR42884:SF14">
    <property type="entry name" value="NEUROENDOCRINE CONVERTASE 1"/>
    <property type="match status" value="1"/>
</dbReference>
<evidence type="ECO:0000256" key="11">
    <source>
        <dbReference type="SAM" id="MobiDB-lite"/>
    </source>
</evidence>
<dbReference type="PRINTS" id="PR00723">
    <property type="entry name" value="SUBTILISIN"/>
</dbReference>
<proteinExistence type="inferred from homology"/>
<evidence type="ECO:0000256" key="4">
    <source>
        <dbReference type="ARBA" id="ARBA00022729"/>
    </source>
</evidence>
<dbReference type="PROSITE" id="PS51829">
    <property type="entry name" value="P_HOMO_B"/>
    <property type="match status" value="1"/>
</dbReference>
<keyword evidence="3" id="KW-0165">Cleavage on pair of basic residues</keyword>
<dbReference type="SUPFAM" id="SSF54897">
    <property type="entry name" value="Protease propeptides/inhibitors"/>
    <property type="match status" value="1"/>
</dbReference>
<dbReference type="Proteomes" id="UP001159427">
    <property type="component" value="Unassembled WGS sequence"/>
</dbReference>
<evidence type="ECO:0000256" key="9">
    <source>
        <dbReference type="ARBA" id="ARBA00023180"/>
    </source>
</evidence>
<dbReference type="Pfam" id="PF01483">
    <property type="entry name" value="P_proprotein"/>
    <property type="match status" value="1"/>
</dbReference>
<evidence type="ECO:0000256" key="8">
    <source>
        <dbReference type="ARBA" id="ARBA00023145"/>
    </source>
</evidence>
<dbReference type="InterPro" id="IPR023827">
    <property type="entry name" value="Peptidase_S8_Asp-AS"/>
</dbReference>
<evidence type="ECO:0000256" key="2">
    <source>
        <dbReference type="ARBA" id="ARBA00022670"/>
    </source>
</evidence>
<dbReference type="PROSITE" id="PS51892">
    <property type="entry name" value="SUBTILASE"/>
    <property type="match status" value="1"/>
</dbReference>
<dbReference type="InterPro" id="IPR002884">
    <property type="entry name" value="P_dom"/>
</dbReference>
<evidence type="ECO:0000256" key="3">
    <source>
        <dbReference type="ARBA" id="ARBA00022685"/>
    </source>
</evidence>
<keyword evidence="6 10" id="KW-0720">Serine protease</keyword>
<dbReference type="PROSITE" id="PS00138">
    <property type="entry name" value="SUBTILASE_SER"/>
    <property type="match status" value="1"/>
</dbReference>
<dbReference type="PROSITE" id="PS00136">
    <property type="entry name" value="SUBTILASE_ASP"/>
    <property type="match status" value="1"/>
</dbReference>
<dbReference type="InterPro" id="IPR032815">
    <property type="entry name" value="S8_pro-domain"/>
</dbReference>
<comment type="similarity">
    <text evidence="1">Belongs to the peptidase S8 family. Furin subfamily.</text>
</comment>
<keyword evidence="7" id="KW-0106">Calcium</keyword>
<evidence type="ECO:0000259" key="13">
    <source>
        <dbReference type="PROSITE" id="PS51829"/>
    </source>
</evidence>
<dbReference type="Gene3D" id="2.60.120.260">
    <property type="entry name" value="Galactose-binding domain-like"/>
    <property type="match status" value="1"/>
</dbReference>
<accession>A0ABN8M1Y5</accession>
<dbReference type="EMBL" id="CALNXI010000219">
    <property type="protein sequence ID" value="CAH3022430.1"/>
    <property type="molecule type" value="Genomic_DNA"/>
</dbReference>
<reference evidence="14 15" key="1">
    <citation type="submission" date="2022-05" db="EMBL/GenBank/DDBJ databases">
        <authorList>
            <consortium name="Genoscope - CEA"/>
            <person name="William W."/>
        </authorList>
    </citation>
    <scope>NUCLEOTIDE SEQUENCE [LARGE SCALE GENOMIC DNA]</scope>
</reference>
<organism evidence="14 15">
    <name type="scientific">Porites evermanni</name>
    <dbReference type="NCBI Taxonomy" id="104178"/>
    <lineage>
        <taxon>Eukaryota</taxon>
        <taxon>Metazoa</taxon>
        <taxon>Cnidaria</taxon>
        <taxon>Anthozoa</taxon>
        <taxon>Hexacorallia</taxon>
        <taxon>Scleractinia</taxon>
        <taxon>Fungiina</taxon>
        <taxon>Poritidae</taxon>
        <taxon>Porites</taxon>
    </lineage>
</organism>
<evidence type="ECO:0000256" key="1">
    <source>
        <dbReference type="ARBA" id="ARBA00005325"/>
    </source>
</evidence>
<dbReference type="Pfam" id="PF16470">
    <property type="entry name" value="S8_pro-domain"/>
    <property type="match status" value="1"/>
</dbReference>
<keyword evidence="2 10" id="KW-0645">Protease</keyword>
<keyword evidence="9" id="KW-0325">Glycoprotein</keyword>
<evidence type="ECO:0000313" key="14">
    <source>
        <dbReference type="EMBL" id="CAH3022430.1"/>
    </source>
</evidence>
<feature type="chain" id="PRO_5047518089" description="P/Homo B domain-containing protein" evidence="12">
    <location>
        <begin position="29"/>
        <end position="825"/>
    </location>
</feature>
<name>A0ABN8M1Y5_9CNID</name>
<evidence type="ECO:0000256" key="7">
    <source>
        <dbReference type="ARBA" id="ARBA00022837"/>
    </source>
</evidence>
<dbReference type="InterPro" id="IPR000209">
    <property type="entry name" value="Peptidase_S8/S53_dom"/>
</dbReference>
<dbReference type="SUPFAM" id="SSF52743">
    <property type="entry name" value="Subtilisin-like"/>
    <property type="match status" value="1"/>
</dbReference>
<dbReference type="PANTHER" id="PTHR42884">
    <property type="entry name" value="PROPROTEIN CONVERTASE SUBTILISIN/KEXIN-RELATED"/>
    <property type="match status" value="1"/>
</dbReference>
<dbReference type="InterPro" id="IPR008979">
    <property type="entry name" value="Galactose-bd-like_sf"/>
</dbReference>
<dbReference type="InterPro" id="IPR015500">
    <property type="entry name" value="Peptidase_S8_subtilisin-rel"/>
</dbReference>
<keyword evidence="4 12" id="KW-0732">Signal</keyword>
<evidence type="ECO:0000256" key="6">
    <source>
        <dbReference type="ARBA" id="ARBA00022825"/>
    </source>
</evidence>